<sequence length="109" mass="13572">MLRNIDIKYLTNECDYYQDEHEYPNYIKSWRTNLNYPYSRNKKCRQLEEIRLMNTSFQRDNIFNYKNNRSRGRRENFNHNHYIKKNNNITSYILIILLIIITIINMNLK</sequence>
<feature type="transmembrane region" description="Helical" evidence="1">
    <location>
        <begin position="89"/>
        <end position="108"/>
    </location>
</feature>
<name>A0A481Z0T7_9VIRU</name>
<organism evidence="2">
    <name type="scientific">Mimivirus LCMiAC02</name>
    <dbReference type="NCBI Taxonomy" id="2506609"/>
    <lineage>
        <taxon>Viruses</taxon>
        <taxon>Varidnaviria</taxon>
        <taxon>Bamfordvirae</taxon>
        <taxon>Nucleocytoviricota</taxon>
        <taxon>Megaviricetes</taxon>
        <taxon>Imitervirales</taxon>
        <taxon>Mimiviridae</taxon>
        <taxon>Klosneuvirinae</taxon>
    </lineage>
</organism>
<dbReference type="EMBL" id="MK500408">
    <property type="protein sequence ID" value="QBK89123.1"/>
    <property type="molecule type" value="Genomic_DNA"/>
</dbReference>
<reference evidence="2" key="1">
    <citation type="journal article" date="2019" name="MBio">
        <title>Virus Genomes from Deep Sea Sediments Expand the Ocean Megavirome and Support Independent Origins of Viral Gigantism.</title>
        <authorList>
            <person name="Backstrom D."/>
            <person name="Yutin N."/>
            <person name="Jorgensen S.L."/>
            <person name="Dharamshi J."/>
            <person name="Homa F."/>
            <person name="Zaremba-Niedwiedzka K."/>
            <person name="Spang A."/>
            <person name="Wolf Y.I."/>
            <person name="Koonin E.V."/>
            <person name="Ettema T.J."/>
        </authorList>
    </citation>
    <scope>NUCLEOTIDE SEQUENCE</scope>
</reference>
<evidence type="ECO:0000256" key="1">
    <source>
        <dbReference type="SAM" id="Phobius"/>
    </source>
</evidence>
<accession>A0A481Z0T7</accession>
<gene>
    <name evidence="2" type="ORF">LCMiAC02_02160</name>
</gene>
<protein>
    <submittedName>
        <fullName evidence="2">Uncharacterized protein</fullName>
    </submittedName>
</protein>
<keyword evidence="1" id="KW-0812">Transmembrane</keyword>
<evidence type="ECO:0000313" key="2">
    <source>
        <dbReference type="EMBL" id="QBK89123.1"/>
    </source>
</evidence>
<keyword evidence="1" id="KW-0472">Membrane</keyword>
<keyword evidence="1" id="KW-1133">Transmembrane helix</keyword>
<proteinExistence type="predicted"/>